<dbReference type="RefSeq" id="WP_370443067.1">
    <property type="nucleotide sequence ID" value="NZ_JBGFTU010000031.1"/>
</dbReference>
<organism evidence="3 4">
    <name type="scientific">Kineococcus halophytocola</name>
    <dbReference type="NCBI Taxonomy" id="3234027"/>
    <lineage>
        <taxon>Bacteria</taxon>
        <taxon>Bacillati</taxon>
        <taxon>Actinomycetota</taxon>
        <taxon>Actinomycetes</taxon>
        <taxon>Kineosporiales</taxon>
        <taxon>Kineosporiaceae</taxon>
        <taxon>Kineococcus</taxon>
    </lineage>
</organism>
<dbReference type="PANTHER" id="PTHR46211">
    <property type="entry name" value="GLYCEROPHOSPHORYL DIESTER PHOSPHODIESTERASE"/>
    <property type="match status" value="1"/>
</dbReference>
<comment type="caution">
    <text evidence="3">The sequence shown here is derived from an EMBL/GenBank/DDBJ whole genome shotgun (WGS) entry which is preliminary data.</text>
</comment>
<sequence>MTHPSPRPSGRPLVVAHRGSSASAPENTLAAFEAALRAGADLLELDVRLDGDGVPVVLHDETLDRTTDRSGAVADLPSSAVRAADAGAWFSPAFAGQRVPTLREVVDLVALHGSGGLLVEFKGTWSPAAVAGAVATLRTAGVAGRSVVQSFEVETVAALRDVAPDVRRALLVLTPGSPPAPGALGQSLRDLAHDPFTALSTPVGQARAEAGRAVADLGVVAVNPYVGGLVASPHVVAEYHAAGVATYPWTVDEPRLWADLLRHGVDGIITDDPGRLRGFLDAREVRSSQDEALEDRRLLTLAATRQGAPATGLTPV</sequence>
<dbReference type="Proteomes" id="UP001565927">
    <property type="component" value="Unassembled WGS sequence"/>
</dbReference>
<dbReference type="Gene3D" id="3.20.20.190">
    <property type="entry name" value="Phosphatidylinositol (PI) phosphodiesterase"/>
    <property type="match status" value="1"/>
</dbReference>
<accession>A0ABV4H5K9</accession>
<dbReference type="InterPro" id="IPR017946">
    <property type="entry name" value="PLC-like_Pdiesterase_TIM-brl"/>
</dbReference>
<feature type="domain" description="GP-PDE" evidence="2">
    <location>
        <begin position="12"/>
        <end position="280"/>
    </location>
</feature>
<dbReference type="PANTHER" id="PTHR46211:SF1">
    <property type="entry name" value="GLYCEROPHOSPHODIESTER PHOSPHODIESTERASE, CYTOPLASMIC"/>
    <property type="match status" value="1"/>
</dbReference>
<evidence type="ECO:0000313" key="4">
    <source>
        <dbReference type="Proteomes" id="UP001565927"/>
    </source>
</evidence>
<reference evidence="3 4" key="1">
    <citation type="submission" date="2024-07" db="EMBL/GenBank/DDBJ databases">
        <authorList>
            <person name="Thanompreechachai J."/>
            <person name="Duangmal K."/>
        </authorList>
    </citation>
    <scope>NUCLEOTIDE SEQUENCE [LARGE SCALE GENOMIC DNA]</scope>
    <source>
        <strain evidence="3 4">LSe6-4</strain>
    </source>
</reference>
<dbReference type="SUPFAM" id="SSF51695">
    <property type="entry name" value="PLC-like phosphodiesterases"/>
    <property type="match status" value="1"/>
</dbReference>
<name>A0ABV4H5K9_9ACTN</name>
<feature type="region of interest" description="Disordered" evidence="1">
    <location>
        <begin position="1"/>
        <end position="21"/>
    </location>
</feature>
<gene>
    <name evidence="3" type="ORF">AB2L27_19045</name>
</gene>
<protein>
    <submittedName>
        <fullName evidence="3">Glycerophosphodiester phosphodiesterase</fullName>
    </submittedName>
</protein>
<dbReference type="Pfam" id="PF03009">
    <property type="entry name" value="GDPD"/>
    <property type="match status" value="1"/>
</dbReference>
<keyword evidence="4" id="KW-1185">Reference proteome</keyword>
<evidence type="ECO:0000259" key="2">
    <source>
        <dbReference type="PROSITE" id="PS51704"/>
    </source>
</evidence>
<evidence type="ECO:0000256" key="1">
    <source>
        <dbReference type="SAM" id="MobiDB-lite"/>
    </source>
</evidence>
<proteinExistence type="predicted"/>
<dbReference type="InterPro" id="IPR030395">
    <property type="entry name" value="GP_PDE_dom"/>
</dbReference>
<dbReference type="EMBL" id="JBGFTU010000031">
    <property type="protein sequence ID" value="MEZ0166856.1"/>
    <property type="molecule type" value="Genomic_DNA"/>
</dbReference>
<dbReference type="PROSITE" id="PS51704">
    <property type="entry name" value="GP_PDE"/>
    <property type="match status" value="1"/>
</dbReference>
<evidence type="ECO:0000313" key="3">
    <source>
        <dbReference type="EMBL" id="MEZ0166856.1"/>
    </source>
</evidence>
<dbReference type="PROSITE" id="PS50007">
    <property type="entry name" value="PIPLC_X_DOMAIN"/>
    <property type="match status" value="1"/>
</dbReference>